<dbReference type="PANTHER" id="PTHR41536:SF1">
    <property type="entry name" value="PKHD-TYPE HYDROXYLASE YBIX"/>
    <property type="match status" value="1"/>
</dbReference>
<dbReference type="SMART" id="SM00702">
    <property type="entry name" value="P4Hc"/>
    <property type="match status" value="1"/>
</dbReference>
<evidence type="ECO:0000256" key="5">
    <source>
        <dbReference type="ARBA" id="ARBA00023002"/>
    </source>
</evidence>
<evidence type="ECO:0000256" key="6">
    <source>
        <dbReference type="ARBA" id="ARBA00023004"/>
    </source>
</evidence>
<dbReference type="InterPro" id="IPR005123">
    <property type="entry name" value="Oxoglu/Fe-dep_dioxygenase_dom"/>
</dbReference>
<keyword evidence="10" id="KW-1185">Reference proteome</keyword>
<dbReference type="InterPro" id="IPR023550">
    <property type="entry name" value="PKHD_hydroxylase"/>
</dbReference>
<feature type="binding site" evidence="7">
    <location>
        <position position="169"/>
    </location>
    <ligand>
        <name>2-oxoglutarate</name>
        <dbReference type="ChEBI" id="CHEBI:16810"/>
    </ligand>
</feature>
<comment type="cofactor">
    <cofactor evidence="1 7">
        <name>L-ascorbate</name>
        <dbReference type="ChEBI" id="CHEBI:38290"/>
    </cofactor>
</comment>
<comment type="caution">
    <text evidence="9">The sequence shown here is derived from an EMBL/GenBank/DDBJ whole genome shotgun (WGS) entry which is preliminary data.</text>
</comment>
<dbReference type="Pfam" id="PF13640">
    <property type="entry name" value="2OG-FeII_Oxy_3"/>
    <property type="match status" value="1"/>
</dbReference>
<feature type="domain" description="Fe2OG dioxygenase" evidence="8">
    <location>
        <begin position="78"/>
        <end position="178"/>
    </location>
</feature>
<evidence type="ECO:0000313" key="10">
    <source>
        <dbReference type="Proteomes" id="UP001257909"/>
    </source>
</evidence>
<dbReference type="InterPro" id="IPR006620">
    <property type="entry name" value="Pro_4_hyd_alph"/>
</dbReference>
<dbReference type="InterPro" id="IPR044862">
    <property type="entry name" value="Pro_4_hyd_alph_FE2OG_OXY"/>
</dbReference>
<dbReference type="GO" id="GO:0016491">
    <property type="term" value="F:oxidoreductase activity"/>
    <property type="evidence" value="ECO:0007669"/>
    <property type="project" value="UniProtKB-KW"/>
</dbReference>
<dbReference type="Gene3D" id="4.10.860.20">
    <property type="entry name" value="Rabenosyn, Rab binding domain"/>
    <property type="match status" value="1"/>
</dbReference>
<sequence length="226" mass="24993">MLIHIPDLLSKAQVTEFRQLLDAADWTDGRVTVGPQGALVKQNKQLAVESPLAKQLGAVILQALYQHPLFMAAAIPLRTVPPLFNSYQGGEHYGLHVDGAIRGLPGSGLSLRTDLSSTLFLSEPEDYQGGELQITDTFGVHEIKLPAGDLILYPSSSLHQVLPVTSGERVCSFFWTQSMVRNDQQRSMLFELDQTIQQLRAQHGDSSQLLALTGHYHNLVRLWAEL</sequence>
<dbReference type="Proteomes" id="UP001257909">
    <property type="component" value="Unassembled WGS sequence"/>
</dbReference>
<organism evidence="9 10">
    <name type="scientific">Rheinheimera soli</name>
    <dbReference type="NCBI Taxonomy" id="443616"/>
    <lineage>
        <taxon>Bacteria</taxon>
        <taxon>Pseudomonadati</taxon>
        <taxon>Pseudomonadota</taxon>
        <taxon>Gammaproteobacteria</taxon>
        <taxon>Chromatiales</taxon>
        <taxon>Chromatiaceae</taxon>
        <taxon>Rheinheimera</taxon>
    </lineage>
</organism>
<evidence type="ECO:0000256" key="7">
    <source>
        <dbReference type="HAMAP-Rule" id="MF_00657"/>
    </source>
</evidence>
<feature type="binding site" evidence="7">
    <location>
        <position position="96"/>
    </location>
    <ligand>
        <name>Fe cation</name>
        <dbReference type="ChEBI" id="CHEBI:24875"/>
    </ligand>
</feature>
<dbReference type="NCBIfam" id="NF003974">
    <property type="entry name" value="PRK05467.1-3"/>
    <property type="match status" value="1"/>
</dbReference>
<evidence type="ECO:0000256" key="3">
    <source>
        <dbReference type="ARBA" id="ARBA00022896"/>
    </source>
</evidence>
<comment type="cofactor">
    <cofactor evidence="7">
        <name>Fe(2+)</name>
        <dbReference type="ChEBI" id="CHEBI:29033"/>
    </cofactor>
    <text evidence="7">Binds 1 Fe(2+) ion per subunit.</text>
</comment>
<dbReference type="Pfam" id="PF18331">
    <property type="entry name" value="PKHD_C"/>
    <property type="match status" value="1"/>
</dbReference>
<reference evidence="9 10" key="1">
    <citation type="submission" date="2023-07" db="EMBL/GenBank/DDBJ databases">
        <title>Sorghum-associated microbial communities from plants grown in Nebraska, USA.</title>
        <authorList>
            <person name="Schachtman D."/>
        </authorList>
    </citation>
    <scope>NUCLEOTIDE SEQUENCE [LARGE SCALE GENOMIC DNA]</scope>
    <source>
        <strain evidence="9 10">4138</strain>
    </source>
</reference>
<feature type="binding site" evidence="7">
    <location>
        <position position="98"/>
    </location>
    <ligand>
        <name>Fe cation</name>
        <dbReference type="ChEBI" id="CHEBI:24875"/>
    </ligand>
</feature>
<dbReference type="RefSeq" id="WP_310280899.1">
    <property type="nucleotide sequence ID" value="NZ_JAVDWR010000018.1"/>
</dbReference>
<dbReference type="HAMAP" id="MF_00657">
    <property type="entry name" value="Hydroxyl_YbiX"/>
    <property type="match status" value="1"/>
</dbReference>
<evidence type="ECO:0000256" key="1">
    <source>
        <dbReference type="ARBA" id="ARBA00001961"/>
    </source>
</evidence>
<proteinExistence type="inferred from homology"/>
<dbReference type="PANTHER" id="PTHR41536">
    <property type="entry name" value="PKHD-TYPE HYDROXYLASE YBIX"/>
    <property type="match status" value="1"/>
</dbReference>
<dbReference type="EMBL" id="JAVDWR010000018">
    <property type="protein sequence ID" value="MDR7122574.1"/>
    <property type="molecule type" value="Genomic_DNA"/>
</dbReference>
<keyword evidence="4 7" id="KW-0223">Dioxygenase</keyword>
<evidence type="ECO:0000256" key="4">
    <source>
        <dbReference type="ARBA" id="ARBA00022964"/>
    </source>
</evidence>
<dbReference type="EC" id="1.14.11.-" evidence="9"/>
<gene>
    <name evidence="9" type="ORF">J2W69_003549</name>
</gene>
<name>A0ABU1W3R9_9GAMM</name>
<keyword evidence="2 7" id="KW-0479">Metal-binding</keyword>
<dbReference type="PROSITE" id="PS51471">
    <property type="entry name" value="FE2OG_OXY"/>
    <property type="match status" value="1"/>
</dbReference>
<dbReference type="NCBIfam" id="NF003973">
    <property type="entry name" value="PRK05467.1-2"/>
    <property type="match status" value="1"/>
</dbReference>
<dbReference type="Gene3D" id="2.60.120.620">
    <property type="entry name" value="q2cbj1_9rhob like domain"/>
    <property type="match status" value="1"/>
</dbReference>
<dbReference type="SUPFAM" id="SSF51197">
    <property type="entry name" value="Clavaminate synthase-like"/>
    <property type="match status" value="1"/>
</dbReference>
<dbReference type="InterPro" id="IPR041097">
    <property type="entry name" value="PKHD_C"/>
</dbReference>
<keyword evidence="5 7" id="KW-0560">Oxidoreductase</keyword>
<keyword evidence="6 7" id="KW-0408">Iron</keyword>
<evidence type="ECO:0000259" key="8">
    <source>
        <dbReference type="PROSITE" id="PS51471"/>
    </source>
</evidence>
<protein>
    <submittedName>
        <fullName evidence="9">PKHD-type hydroxylase</fullName>
        <ecNumber evidence="9">1.14.11.-</ecNumber>
    </submittedName>
</protein>
<dbReference type="NCBIfam" id="NF003975">
    <property type="entry name" value="PRK05467.1-4"/>
    <property type="match status" value="1"/>
</dbReference>
<feature type="binding site" evidence="7">
    <location>
        <position position="159"/>
    </location>
    <ligand>
        <name>Fe cation</name>
        <dbReference type="ChEBI" id="CHEBI:24875"/>
    </ligand>
</feature>
<keyword evidence="3 7" id="KW-0847">Vitamin C</keyword>
<evidence type="ECO:0000313" key="9">
    <source>
        <dbReference type="EMBL" id="MDR7122574.1"/>
    </source>
</evidence>
<accession>A0ABU1W3R9</accession>
<evidence type="ECO:0000256" key="2">
    <source>
        <dbReference type="ARBA" id="ARBA00022723"/>
    </source>
</evidence>